<reference evidence="2 3" key="1">
    <citation type="journal article" date="2017" name="BMC Genomics">
        <title>Comparative genomic and phylogenomic analyses of the Bifidobacteriaceae family.</title>
        <authorList>
            <person name="Lugli G.A."/>
            <person name="Milani C."/>
            <person name="Turroni F."/>
            <person name="Duranti S."/>
            <person name="Mancabelli L."/>
            <person name="Mangifesta M."/>
            <person name="Ferrario C."/>
            <person name="Modesto M."/>
            <person name="Mattarelli P."/>
            <person name="Jiri K."/>
            <person name="van Sinderen D."/>
            <person name="Ventura M."/>
        </authorList>
    </citation>
    <scope>NUCLEOTIDE SEQUENCE [LARGE SCALE GENOMIC DNA]</scope>
    <source>
        <strain evidence="2 3">DSM 100201</strain>
    </source>
</reference>
<organism evidence="2 3">
    <name type="scientific">Bifidobacterium tissieri</name>
    <dbReference type="NCBI Taxonomy" id="1630162"/>
    <lineage>
        <taxon>Bacteria</taxon>
        <taxon>Bacillati</taxon>
        <taxon>Actinomycetota</taxon>
        <taxon>Actinomycetes</taxon>
        <taxon>Bifidobacteriales</taxon>
        <taxon>Bifidobacteriaceae</taxon>
        <taxon>Bifidobacterium</taxon>
    </lineage>
</organism>
<gene>
    <name evidence="2" type="ORF">BTIS_2241</name>
</gene>
<comment type="caution">
    <text evidence="2">The sequence shown here is derived from an EMBL/GenBank/DDBJ whole genome shotgun (WGS) entry which is preliminary data.</text>
</comment>
<keyword evidence="1" id="KW-1133">Transmembrane helix</keyword>
<keyword evidence="1" id="KW-0472">Membrane</keyword>
<sequence length="113" mass="12707">MVMRQWDSDRMIAMNAASSGMIMGAASQWHRAMPGVDAGYLHQLAKKTDHTRKTTAITMTVLIIGWTAVLVYVLIHPPRRIRWPRYRPFSPSKSDLLLSLSYCGDFPVVTSAT</sequence>
<evidence type="ECO:0000313" key="3">
    <source>
        <dbReference type="Proteomes" id="UP000216444"/>
    </source>
</evidence>
<dbReference type="EMBL" id="MWWV01000025">
    <property type="protein sequence ID" value="OZG55349.1"/>
    <property type="molecule type" value="Genomic_DNA"/>
</dbReference>
<protein>
    <submittedName>
        <fullName evidence="2">Uncharacterized protein</fullName>
    </submittedName>
</protein>
<feature type="transmembrane region" description="Helical" evidence="1">
    <location>
        <begin position="12"/>
        <end position="30"/>
    </location>
</feature>
<accession>A0A261F878</accession>
<dbReference type="AlphaFoldDB" id="A0A261F878"/>
<keyword evidence="3" id="KW-1185">Reference proteome</keyword>
<feature type="transmembrane region" description="Helical" evidence="1">
    <location>
        <begin position="56"/>
        <end position="75"/>
    </location>
</feature>
<name>A0A261F878_9BIFI</name>
<evidence type="ECO:0000256" key="1">
    <source>
        <dbReference type="SAM" id="Phobius"/>
    </source>
</evidence>
<evidence type="ECO:0000313" key="2">
    <source>
        <dbReference type="EMBL" id="OZG55349.1"/>
    </source>
</evidence>
<proteinExistence type="predicted"/>
<keyword evidence="1" id="KW-0812">Transmembrane</keyword>
<dbReference type="Proteomes" id="UP000216444">
    <property type="component" value="Unassembled WGS sequence"/>
</dbReference>